<comment type="similarity">
    <text evidence="1">Belongs to the MIX23 family.</text>
</comment>
<accession>A0A1W4WVH4</accession>
<gene>
    <name evidence="5" type="primary">LOC108738793</name>
</gene>
<sequence>MENTLQCADFSLFEEMLKNMRRMDDLIINTLNTVIPTDSFHPDGKAACLDLKKQLDDSYTKREDALKHCITVTTNDVRKLKASRENDSNNLQLLKQLKAEQTKLKMLRVELGAEELIKERTTKVFNERCRKYLSGISLP</sequence>
<dbReference type="RefSeq" id="XP_018327881.1">
    <property type="nucleotide sequence ID" value="XM_018472379.2"/>
</dbReference>
<keyword evidence="4" id="KW-1185">Reference proteome</keyword>
<dbReference type="CTD" id="40159"/>
<dbReference type="KEGG" id="apln:108738793"/>
<evidence type="ECO:0000256" key="2">
    <source>
        <dbReference type="ARBA" id="ARBA00024228"/>
    </source>
</evidence>
<dbReference type="OrthoDB" id="5593818at2759"/>
<dbReference type="GO" id="GO:0005758">
    <property type="term" value="C:mitochondrial intermembrane space"/>
    <property type="evidence" value="ECO:0007669"/>
    <property type="project" value="InterPro"/>
</dbReference>
<organism evidence="4 5">
    <name type="scientific">Agrilus planipennis</name>
    <name type="common">Emerald ash borer</name>
    <name type="synonym">Agrilus marcopoli</name>
    <dbReference type="NCBI Taxonomy" id="224129"/>
    <lineage>
        <taxon>Eukaryota</taxon>
        <taxon>Metazoa</taxon>
        <taxon>Ecdysozoa</taxon>
        <taxon>Arthropoda</taxon>
        <taxon>Hexapoda</taxon>
        <taxon>Insecta</taxon>
        <taxon>Pterygota</taxon>
        <taxon>Neoptera</taxon>
        <taxon>Endopterygota</taxon>
        <taxon>Coleoptera</taxon>
        <taxon>Polyphaga</taxon>
        <taxon>Elateriformia</taxon>
        <taxon>Buprestoidea</taxon>
        <taxon>Buprestidae</taxon>
        <taxon>Agrilinae</taxon>
        <taxon>Agrilus</taxon>
    </lineage>
</organism>
<dbReference type="PANTHER" id="PTHR31905:SF2">
    <property type="entry name" value="PROTEIN MIX23"/>
    <property type="match status" value="1"/>
</dbReference>
<dbReference type="InterPro" id="IPR019171">
    <property type="entry name" value="MIX23"/>
</dbReference>
<dbReference type="PANTHER" id="PTHR31905">
    <property type="entry name" value="COILED-COIL DOMAIN-CONTAINING PROTEIN 58"/>
    <property type="match status" value="1"/>
</dbReference>
<dbReference type="InParanoid" id="A0A1W4WVH4"/>
<dbReference type="GeneID" id="108738793"/>
<reference evidence="5" key="1">
    <citation type="submission" date="2025-08" db="UniProtKB">
        <authorList>
            <consortium name="RefSeq"/>
        </authorList>
    </citation>
    <scope>IDENTIFICATION</scope>
    <source>
        <tissue evidence="5">Entire body</tissue>
    </source>
</reference>
<protein>
    <recommendedName>
        <fullName evidence="2">Protein MIX23</fullName>
    </recommendedName>
    <alternativeName>
        <fullName evidence="3">Coiled-coil domain-containing protein 58</fullName>
    </alternativeName>
</protein>
<proteinExistence type="inferred from homology"/>
<evidence type="ECO:0000256" key="1">
    <source>
        <dbReference type="ARBA" id="ARBA00024204"/>
    </source>
</evidence>
<dbReference type="AlphaFoldDB" id="A0A1W4WVH4"/>
<dbReference type="STRING" id="224129.A0A1W4WVH4"/>
<dbReference type="Pfam" id="PF09774">
    <property type="entry name" value="MIX23"/>
    <property type="match status" value="1"/>
</dbReference>
<evidence type="ECO:0000256" key="3">
    <source>
        <dbReference type="ARBA" id="ARBA00030733"/>
    </source>
</evidence>
<dbReference type="Proteomes" id="UP000192223">
    <property type="component" value="Unplaced"/>
</dbReference>
<name>A0A1W4WVH4_AGRPL</name>
<evidence type="ECO:0000313" key="5">
    <source>
        <dbReference type="RefSeq" id="XP_018327881.1"/>
    </source>
</evidence>
<evidence type="ECO:0000313" key="4">
    <source>
        <dbReference type="Proteomes" id="UP000192223"/>
    </source>
</evidence>
<dbReference type="FunCoup" id="A0A1W4WVH4">
    <property type="interactions" value="1043"/>
</dbReference>